<dbReference type="InterPro" id="IPR001647">
    <property type="entry name" value="HTH_TetR"/>
</dbReference>
<dbReference type="Pfam" id="PF00440">
    <property type="entry name" value="TetR_N"/>
    <property type="match status" value="1"/>
</dbReference>
<keyword evidence="1" id="KW-0805">Transcription regulation</keyword>
<evidence type="ECO:0000313" key="7">
    <source>
        <dbReference type="EMBL" id="MBG9388069.1"/>
    </source>
</evidence>
<evidence type="ECO:0000256" key="3">
    <source>
        <dbReference type="ARBA" id="ARBA00023163"/>
    </source>
</evidence>
<dbReference type="InterPro" id="IPR009057">
    <property type="entry name" value="Homeodomain-like_sf"/>
</dbReference>
<dbReference type="GO" id="GO:0003700">
    <property type="term" value="F:DNA-binding transcription factor activity"/>
    <property type="evidence" value="ECO:0007669"/>
    <property type="project" value="TreeGrafter"/>
</dbReference>
<gene>
    <name evidence="7" type="ORF">I5803_08560</name>
</gene>
<dbReference type="AlphaFoldDB" id="A0A931MGR4"/>
<evidence type="ECO:0000313" key="8">
    <source>
        <dbReference type="Proteomes" id="UP000651050"/>
    </source>
</evidence>
<dbReference type="SUPFAM" id="SSF48498">
    <property type="entry name" value="Tetracyclin repressor-like, C-terminal domain"/>
    <property type="match status" value="1"/>
</dbReference>
<keyword evidence="3" id="KW-0804">Transcription</keyword>
<dbReference type="InterPro" id="IPR036271">
    <property type="entry name" value="Tet_transcr_reg_TetR-rel_C_sf"/>
</dbReference>
<evidence type="ECO:0000256" key="5">
    <source>
        <dbReference type="SAM" id="MobiDB-lite"/>
    </source>
</evidence>
<feature type="compositionally biased region" description="Low complexity" evidence="5">
    <location>
        <begin position="7"/>
        <end position="24"/>
    </location>
</feature>
<feature type="DNA-binding region" description="H-T-H motif" evidence="4">
    <location>
        <begin position="62"/>
        <end position="81"/>
    </location>
</feature>
<dbReference type="Gene3D" id="1.10.10.60">
    <property type="entry name" value="Homeodomain-like"/>
    <property type="match status" value="1"/>
</dbReference>
<dbReference type="RefSeq" id="WP_196985948.1">
    <property type="nucleotide sequence ID" value="NZ_JADWYS010000001.1"/>
</dbReference>
<protein>
    <submittedName>
        <fullName evidence="7">TetR/AcrR family transcriptional regulator</fullName>
    </submittedName>
</protein>
<evidence type="ECO:0000259" key="6">
    <source>
        <dbReference type="PROSITE" id="PS50977"/>
    </source>
</evidence>
<dbReference type="PANTHER" id="PTHR30055">
    <property type="entry name" value="HTH-TYPE TRANSCRIPTIONAL REGULATOR RUTR"/>
    <property type="match status" value="1"/>
</dbReference>
<dbReference type="Gene3D" id="1.10.357.10">
    <property type="entry name" value="Tetracycline Repressor, domain 2"/>
    <property type="match status" value="1"/>
</dbReference>
<dbReference type="Proteomes" id="UP000651050">
    <property type="component" value="Unassembled WGS sequence"/>
</dbReference>
<dbReference type="PROSITE" id="PS50977">
    <property type="entry name" value="HTH_TETR_2"/>
    <property type="match status" value="1"/>
</dbReference>
<keyword evidence="8" id="KW-1185">Reference proteome</keyword>
<reference evidence="7" key="1">
    <citation type="submission" date="2020-11" db="EMBL/GenBank/DDBJ databases">
        <title>Bacterial whole genome sequence for Caenimonas sp. DR4.4.</title>
        <authorList>
            <person name="Le V."/>
            <person name="Ko S.-R."/>
            <person name="Ahn C.-Y."/>
            <person name="Oh H.-M."/>
        </authorList>
    </citation>
    <scope>NUCLEOTIDE SEQUENCE</scope>
    <source>
        <strain evidence="7">DR4.4</strain>
    </source>
</reference>
<accession>A0A931MGR4</accession>
<dbReference type="SUPFAM" id="SSF46689">
    <property type="entry name" value="Homeodomain-like"/>
    <property type="match status" value="1"/>
</dbReference>
<sequence>MQKSTLRAAKAPAPAKRARTMAPKSGASRAAGEDVKKSEATRQRILDAAALVLSREGFAGAKLADIAEQAQLKIGTLYYYYESREALVEAVMVAGVEHVREHTLETLAALDPKAPPVERLCAVVESHLRFVLEISNYTQAVIRNTGQVPEHIRTTLRHEIGKHGRLWQGLVDAAAEGTQFSTRSQRDALRLLILGGLNWTVEWWSDSRAPLDEVVETALMMTRATLRRSAPRPAR</sequence>
<evidence type="ECO:0000256" key="4">
    <source>
        <dbReference type="PROSITE-ProRule" id="PRU00335"/>
    </source>
</evidence>
<comment type="caution">
    <text evidence="7">The sequence shown here is derived from an EMBL/GenBank/DDBJ whole genome shotgun (WGS) entry which is preliminary data.</text>
</comment>
<dbReference type="EMBL" id="JADWYS010000001">
    <property type="protein sequence ID" value="MBG9388069.1"/>
    <property type="molecule type" value="Genomic_DNA"/>
</dbReference>
<organism evidence="7 8">
    <name type="scientific">Caenimonas aquaedulcis</name>
    <dbReference type="NCBI Taxonomy" id="2793270"/>
    <lineage>
        <taxon>Bacteria</taxon>
        <taxon>Pseudomonadati</taxon>
        <taxon>Pseudomonadota</taxon>
        <taxon>Betaproteobacteria</taxon>
        <taxon>Burkholderiales</taxon>
        <taxon>Comamonadaceae</taxon>
        <taxon>Caenimonas</taxon>
    </lineage>
</organism>
<proteinExistence type="predicted"/>
<feature type="domain" description="HTH tetR-type" evidence="6">
    <location>
        <begin position="39"/>
        <end position="99"/>
    </location>
</feature>
<dbReference type="PANTHER" id="PTHR30055:SF234">
    <property type="entry name" value="HTH-TYPE TRANSCRIPTIONAL REGULATOR BETI"/>
    <property type="match status" value="1"/>
</dbReference>
<name>A0A931MGR4_9BURK</name>
<keyword evidence="2 4" id="KW-0238">DNA-binding</keyword>
<evidence type="ECO:0000256" key="1">
    <source>
        <dbReference type="ARBA" id="ARBA00023015"/>
    </source>
</evidence>
<dbReference type="InterPro" id="IPR050109">
    <property type="entry name" value="HTH-type_TetR-like_transc_reg"/>
</dbReference>
<feature type="region of interest" description="Disordered" evidence="5">
    <location>
        <begin position="1"/>
        <end position="36"/>
    </location>
</feature>
<dbReference type="GO" id="GO:0000976">
    <property type="term" value="F:transcription cis-regulatory region binding"/>
    <property type="evidence" value="ECO:0007669"/>
    <property type="project" value="TreeGrafter"/>
</dbReference>
<dbReference type="Pfam" id="PF17932">
    <property type="entry name" value="TetR_C_24"/>
    <property type="match status" value="1"/>
</dbReference>
<dbReference type="PRINTS" id="PR00455">
    <property type="entry name" value="HTHTETR"/>
</dbReference>
<evidence type="ECO:0000256" key="2">
    <source>
        <dbReference type="ARBA" id="ARBA00023125"/>
    </source>
</evidence>
<dbReference type="InterPro" id="IPR041490">
    <property type="entry name" value="KstR2_TetR_C"/>
</dbReference>